<dbReference type="GO" id="GO:0016192">
    <property type="term" value="P:vesicle-mediated transport"/>
    <property type="evidence" value="ECO:0007669"/>
    <property type="project" value="UniProtKB-UniRule"/>
</dbReference>
<evidence type="ECO:0000256" key="1">
    <source>
        <dbReference type="ARBA" id="ARBA00022490"/>
    </source>
</evidence>
<keyword evidence="1 5" id="KW-0963">Cytoplasm</keyword>
<dbReference type="Gene3D" id="3.40.50.150">
    <property type="entry name" value="Vaccinia Virus protein VP39"/>
    <property type="match status" value="1"/>
</dbReference>
<proteinExistence type="inferred from homology"/>
<protein>
    <recommendedName>
        <fullName evidence="5">Protein-lysine N-methyltransferase EFM4</fullName>
        <ecNumber evidence="5">2.1.1.-</ecNumber>
    </recommendedName>
    <alternativeName>
        <fullName evidence="5">Elongation factor methyltransferase 4</fullName>
    </alternativeName>
</protein>
<gene>
    <name evidence="5" type="primary">EFM4</name>
    <name evidence="7" type="ORF">CLAFUR5_01824</name>
</gene>
<evidence type="ECO:0000256" key="4">
    <source>
        <dbReference type="ARBA" id="ARBA00022691"/>
    </source>
</evidence>
<dbReference type="GO" id="GO:0032259">
    <property type="term" value="P:methylation"/>
    <property type="evidence" value="ECO:0007669"/>
    <property type="project" value="UniProtKB-KW"/>
</dbReference>
<keyword evidence="3 5" id="KW-0808">Transferase</keyword>
<keyword evidence="5" id="KW-0813">Transport</keyword>
<dbReference type="Proteomes" id="UP000756132">
    <property type="component" value="Chromosome 1"/>
</dbReference>
<comment type="function">
    <text evidence="5">S-adenosyl-L-methionine-dependent protein-lysine N-methyltransferase that mono- and dimethylates elongation factor 1-alpha at 'Lys-316'. May play a role in intracellular transport.</text>
</comment>
<evidence type="ECO:0000256" key="5">
    <source>
        <dbReference type="HAMAP-Rule" id="MF_03188"/>
    </source>
</evidence>
<evidence type="ECO:0000256" key="3">
    <source>
        <dbReference type="ARBA" id="ARBA00022679"/>
    </source>
</evidence>
<comment type="similarity">
    <text evidence="5">Belongs to the class I-like SAM-binding methyltransferase superfamily. EFM4 family.</text>
</comment>
<dbReference type="PANTHER" id="PTHR12843">
    <property type="entry name" value="PROTEIN-LYSINE N-METHYLTRANSFERASE METTL10"/>
    <property type="match status" value="1"/>
</dbReference>
<dbReference type="InterPro" id="IPR029063">
    <property type="entry name" value="SAM-dependent_MTases_sf"/>
</dbReference>
<evidence type="ECO:0000313" key="8">
    <source>
        <dbReference type="Proteomes" id="UP000756132"/>
    </source>
</evidence>
<dbReference type="OMA" id="PTPSFQF"/>
<evidence type="ECO:0000259" key="6">
    <source>
        <dbReference type="Pfam" id="PF13847"/>
    </source>
</evidence>
<keyword evidence="4 5" id="KW-0949">S-adenosyl-L-methionine</keyword>
<dbReference type="InterPro" id="IPR025714">
    <property type="entry name" value="Methyltranfer_dom"/>
</dbReference>
<dbReference type="EMBL" id="CP090163">
    <property type="protein sequence ID" value="UJO12250.1"/>
    <property type="molecule type" value="Genomic_DNA"/>
</dbReference>
<name>A0A9Q8L7J2_PASFU</name>
<dbReference type="AlphaFoldDB" id="A0A9Q8L7J2"/>
<dbReference type="CDD" id="cd02440">
    <property type="entry name" value="AdoMet_MTases"/>
    <property type="match status" value="1"/>
</dbReference>
<dbReference type="PANTHER" id="PTHR12843:SF5">
    <property type="entry name" value="EEF1A LYSINE METHYLTRANSFERASE 2"/>
    <property type="match status" value="1"/>
</dbReference>
<keyword evidence="8" id="KW-1185">Reference proteome</keyword>
<accession>A0A9Q8L7J2</accession>
<evidence type="ECO:0000313" key="7">
    <source>
        <dbReference type="EMBL" id="UJO12250.1"/>
    </source>
</evidence>
<dbReference type="SUPFAM" id="SSF53335">
    <property type="entry name" value="S-adenosyl-L-methionine-dependent methyltransferases"/>
    <property type="match status" value="1"/>
</dbReference>
<dbReference type="GO" id="GO:0016279">
    <property type="term" value="F:protein-lysine N-methyltransferase activity"/>
    <property type="evidence" value="ECO:0007669"/>
    <property type="project" value="UniProtKB-UniRule"/>
</dbReference>
<reference evidence="7" key="2">
    <citation type="journal article" date="2022" name="Microb. Genom.">
        <title>A chromosome-scale genome assembly of the tomato pathogen Cladosporium fulvum reveals a compartmentalized genome architecture and the presence of a dispensable chromosome.</title>
        <authorList>
            <person name="Zaccaron A.Z."/>
            <person name="Chen L.H."/>
            <person name="Samaras A."/>
            <person name="Stergiopoulos I."/>
        </authorList>
    </citation>
    <scope>NUCLEOTIDE SEQUENCE</scope>
    <source>
        <strain evidence="7">Race5_Kim</strain>
    </source>
</reference>
<dbReference type="GO" id="GO:0005737">
    <property type="term" value="C:cytoplasm"/>
    <property type="evidence" value="ECO:0007669"/>
    <property type="project" value="UniProtKB-SubCell"/>
</dbReference>
<keyword evidence="2 5" id="KW-0489">Methyltransferase</keyword>
<dbReference type="Pfam" id="PF13847">
    <property type="entry name" value="Methyltransf_31"/>
    <property type="match status" value="1"/>
</dbReference>
<dbReference type="HAMAP" id="MF_03188">
    <property type="entry name" value="Methyltr_EFM4"/>
    <property type="match status" value="1"/>
</dbReference>
<evidence type="ECO:0000256" key="2">
    <source>
        <dbReference type="ARBA" id="ARBA00022603"/>
    </source>
</evidence>
<comment type="subcellular location">
    <subcellularLocation>
        <location evidence="5">Cytoplasm</location>
    </subcellularLocation>
</comment>
<dbReference type="OrthoDB" id="10069295at2759"/>
<reference evidence="7" key="1">
    <citation type="submission" date="2021-12" db="EMBL/GenBank/DDBJ databases">
        <authorList>
            <person name="Zaccaron A."/>
            <person name="Stergiopoulos I."/>
        </authorList>
    </citation>
    <scope>NUCLEOTIDE SEQUENCE</scope>
    <source>
        <strain evidence="7">Race5_Kim</strain>
    </source>
</reference>
<sequence>MTSSTPNEERKLLDPSELGTKEYWEAAYTRELHNNSTDTSDEGIIWFDESNAEDTVLQKLQTYASSNGGPLGLSTTRFLDLGTGNGHMLFALREDENDDGERWAGEMVGVDYSPKSVELARQLDTQRREALDDDVDSYANVRFEQWDLLTEAAGDWLGQGFEVVLDKGTFDAISLMPHSGEGPHPCETYLSQVEPLIKAGCFLVITSCNWTKDELVGWLAPEGGGLAFRDEATYRTFTFGGQTGQSVVTLIFQRKPWKTLGV</sequence>
<organism evidence="7 8">
    <name type="scientific">Passalora fulva</name>
    <name type="common">Tomato leaf mold</name>
    <name type="synonym">Cladosporium fulvum</name>
    <dbReference type="NCBI Taxonomy" id="5499"/>
    <lineage>
        <taxon>Eukaryota</taxon>
        <taxon>Fungi</taxon>
        <taxon>Dikarya</taxon>
        <taxon>Ascomycota</taxon>
        <taxon>Pezizomycotina</taxon>
        <taxon>Dothideomycetes</taxon>
        <taxon>Dothideomycetidae</taxon>
        <taxon>Mycosphaerellales</taxon>
        <taxon>Mycosphaerellaceae</taxon>
        <taxon>Fulvia</taxon>
    </lineage>
</organism>
<feature type="domain" description="Methyltransferase" evidence="6">
    <location>
        <begin position="75"/>
        <end position="216"/>
    </location>
</feature>
<dbReference type="InterPro" id="IPR026635">
    <property type="entry name" value="Efm4/METTL10"/>
</dbReference>
<dbReference type="EC" id="2.1.1.-" evidence="5"/>